<organism evidence="1 2">
    <name type="scientific">Caerostris darwini</name>
    <dbReference type="NCBI Taxonomy" id="1538125"/>
    <lineage>
        <taxon>Eukaryota</taxon>
        <taxon>Metazoa</taxon>
        <taxon>Ecdysozoa</taxon>
        <taxon>Arthropoda</taxon>
        <taxon>Chelicerata</taxon>
        <taxon>Arachnida</taxon>
        <taxon>Araneae</taxon>
        <taxon>Araneomorphae</taxon>
        <taxon>Entelegynae</taxon>
        <taxon>Araneoidea</taxon>
        <taxon>Araneidae</taxon>
        <taxon>Caerostris</taxon>
    </lineage>
</organism>
<sequence>MTLNSHITYRSLPAYMKNEDPSLNRSLMGLITKFSSKFMEVVRPVWGCVGRTDKSLPPPLHPLLFYSSSGGLGVEHHVILCRDYYLNLKPPISRLKVLGGTVL</sequence>
<dbReference type="AlphaFoldDB" id="A0AAV4MJP3"/>
<dbReference type="EMBL" id="BPLQ01000556">
    <property type="protein sequence ID" value="GIX72727.1"/>
    <property type="molecule type" value="Genomic_DNA"/>
</dbReference>
<reference evidence="1 2" key="1">
    <citation type="submission" date="2021-06" db="EMBL/GenBank/DDBJ databases">
        <title>Caerostris darwini draft genome.</title>
        <authorList>
            <person name="Kono N."/>
            <person name="Arakawa K."/>
        </authorList>
    </citation>
    <scope>NUCLEOTIDE SEQUENCE [LARGE SCALE GENOMIC DNA]</scope>
</reference>
<accession>A0AAV4MJP3</accession>
<evidence type="ECO:0000313" key="2">
    <source>
        <dbReference type="Proteomes" id="UP001054837"/>
    </source>
</evidence>
<dbReference type="Proteomes" id="UP001054837">
    <property type="component" value="Unassembled WGS sequence"/>
</dbReference>
<proteinExistence type="predicted"/>
<name>A0AAV4MJP3_9ARAC</name>
<comment type="caution">
    <text evidence="1">The sequence shown here is derived from an EMBL/GenBank/DDBJ whole genome shotgun (WGS) entry which is preliminary data.</text>
</comment>
<keyword evidence="2" id="KW-1185">Reference proteome</keyword>
<evidence type="ECO:0000313" key="1">
    <source>
        <dbReference type="EMBL" id="GIX72727.1"/>
    </source>
</evidence>
<protein>
    <submittedName>
        <fullName evidence="1">Uncharacterized protein</fullName>
    </submittedName>
</protein>
<gene>
    <name evidence="1" type="ORF">CDAR_521731</name>
</gene>